<keyword evidence="5" id="KW-0812">Transmembrane</keyword>
<gene>
    <name evidence="7" type="ORF">DRE_03721</name>
</gene>
<dbReference type="Proteomes" id="UP000024837">
    <property type="component" value="Unassembled WGS sequence"/>
</dbReference>
<organism evidence="7 8">
    <name type="scientific">Drechslerella stenobrocha 248</name>
    <dbReference type="NCBI Taxonomy" id="1043628"/>
    <lineage>
        <taxon>Eukaryota</taxon>
        <taxon>Fungi</taxon>
        <taxon>Dikarya</taxon>
        <taxon>Ascomycota</taxon>
        <taxon>Pezizomycotina</taxon>
        <taxon>Orbiliomycetes</taxon>
        <taxon>Orbiliales</taxon>
        <taxon>Orbiliaceae</taxon>
        <taxon>Drechslerella</taxon>
    </lineage>
</organism>
<keyword evidence="8" id="KW-1185">Reference proteome</keyword>
<dbReference type="GO" id="GO:0016020">
    <property type="term" value="C:membrane"/>
    <property type="evidence" value="ECO:0007669"/>
    <property type="project" value="InterPro"/>
</dbReference>
<dbReference type="GO" id="GO:0006654">
    <property type="term" value="P:phosphatidic acid biosynthetic process"/>
    <property type="evidence" value="ECO:0007669"/>
    <property type="project" value="TreeGrafter"/>
</dbReference>
<dbReference type="PANTHER" id="PTHR10434">
    <property type="entry name" value="1-ACYL-SN-GLYCEROL-3-PHOSPHATE ACYLTRANSFERASE"/>
    <property type="match status" value="1"/>
</dbReference>
<keyword evidence="4" id="KW-1208">Phospholipid metabolism</keyword>
<dbReference type="OrthoDB" id="202234at2759"/>
<feature type="domain" description="Phospholipid/glycerol acyltransferase" evidence="6">
    <location>
        <begin position="100"/>
        <end position="217"/>
    </location>
</feature>
<protein>
    <recommendedName>
        <fullName evidence="4">1-acyl-sn-glycerol-3-phosphate acyltransferase</fullName>
        <ecNumber evidence="4">2.3.1.51</ecNumber>
    </recommendedName>
</protein>
<keyword evidence="4" id="KW-0594">Phospholipid biosynthesis</keyword>
<evidence type="ECO:0000313" key="8">
    <source>
        <dbReference type="Proteomes" id="UP000024837"/>
    </source>
</evidence>
<sequence length="279" mass="30824">MFSYYLTIIMAVYAALTLVLTLLGTLSGTARFFSRLLMAYIIMAGCAVYGVTASLLLRAFGDVGIAQWVVARAFSNSMCPVIGVEFEVENENGMWKDRPVVFVGNHQSELDILVLGRIFPKYCSVSAKSSLKHMPFLGWFMTASGTVFIDRANRASALSTFDNAAREMKSRRQSVWIFPEGTRSYGRTPTMLPFKKGAFHLAVQAQAPVVPVVIQNYSHVLDVKAWQFNSGRIKVKVLDPVPTAGMSGTKEEIDGLVEKVRNMMAVELETMGLGGKKRE</sequence>
<proteinExistence type="inferred from homology"/>
<keyword evidence="3 4" id="KW-0012">Acyltransferase</keyword>
<evidence type="ECO:0000313" key="7">
    <source>
        <dbReference type="EMBL" id="EWC46959.1"/>
    </source>
</evidence>
<dbReference type="SUPFAM" id="SSF69593">
    <property type="entry name" value="Glycerol-3-phosphate (1)-acyltransferase"/>
    <property type="match status" value="1"/>
</dbReference>
<keyword evidence="4" id="KW-0443">Lipid metabolism</keyword>
<evidence type="ECO:0000259" key="6">
    <source>
        <dbReference type="SMART" id="SM00563"/>
    </source>
</evidence>
<dbReference type="EC" id="2.3.1.51" evidence="4"/>
<comment type="similarity">
    <text evidence="1 4">Belongs to the 1-acyl-sn-glycerol-3-phosphate acyltransferase family.</text>
</comment>
<reference evidence="7 8" key="1">
    <citation type="submission" date="2013-05" db="EMBL/GenBank/DDBJ databases">
        <title>Drechslerella stenobrocha genome reveals carnivorous origination and mechanical trapping mechanism of predatory fungi.</title>
        <authorList>
            <person name="Liu X."/>
            <person name="Zhang W."/>
            <person name="Liu K."/>
        </authorList>
    </citation>
    <scope>NUCLEOTIDE SEQUENCE [LARGE SCALE GENOMIC DNA]</scope>
    <source>
        <strain evidence="7 8">248</strain>
    </source>
</reference>
<dbReference type="Pfam" id="PF01553">
    <property type="entry name" value="Acyltransferase"/>
    <property type="match status" value="1"/>
</dbReference>
<dbReference type="HOGENOM" id="CLU_027938_10_0_1"/>
<evidence type="ECO:0000256" key="3">
    <source>
        <dbReference type="ARBA" id="ARBA00023315"/>
    </source>
</evidence>
<dbReference type="GO" id="GO:0005811">
    <property type="term" value="C:lipid droplet"/>
    <property type="evidence" value="ECO:0007669"/>
    <property type="project" value="EnsemblFungi"/>
</dbReference>
<keyword evidence="5" id="KW-0472">Membrane</keyword>
<keyword evidence="4" id="KW-0444">Lipid biosynthesis</keyword>
<feature type="transmembrane region" description="Helical" evidence="5">
    <location>
        <begin position="6"/>
        <end position="25"/>
    </location>
</feature>
<comment type="catalytic activity">
    <reaction evidence="4">
        <text>a 1-acyl-sn-glycero-3-phosphate + an acyl-CoA = a 1,2-diacyl-sn-glycero-3-phosphate + CoA</text>
        <dbReference type="Rhea" id="RHEA:19709"/>
        <dbReference type="ChEBI" id="CHEBI:57287"/>
        <dbReference type="ChEBI" id="CHEBI:57970"/>
        <dbReference type="ChEBI" id="CHEBI:58342"/>
        <dbReference type="ChEBI" id="CHEBI:58608"/>
        <dbReference type="EC" id="2.3.1.51"/>
    </reaction>
</comment>
<dbReference type="GO" id="GO:0003841">
    <property type="term" value="F:1-acylglycerol-3-phosphate O-acyltransferase activity"/>
    <property type="evidence" value="ECO:0007669"/>
    <property type="project" value="UniProtKB-UniRule"/>
</dbReference>
<dbReference type="NCBIfam" id="TIGR00530">
    <property type="entry name" value="AGP_acyltrn"/>
    <property type="match status" value="1"/>
</dbReference>
<comment type="domain">
    <text evidence="4">The HXXXXD motif is essential for acyltransferase activity and may constitute the binding site for the phosphate moiety of the glycerol-3-phosphate.</text>
</comment>
<dbReference type="AlphaFoldDB" id="W7HU37"/>
<dbReference type="InterPro" id="IPR002123">
    <property type="entry name" value="Plipid/glycerol_acylTrfase"/>
</dbReference>
<accession>W7HU37</accession>
<dbReference type="CDD" id="cd07989">
    <property type="entry name" value="LPLAT_AGPAT-like"/>
    <property type="match status" value="1"/>
</dbReference>
<dbReference type="SMART" id="SM00563">
    <property type="entry name" value="PlsC"/>
    <property type="match status" value="1"/>
</dbReference>
<evidence type="ECO:0000256" key="5">
    <source>
        <dbReference type="SAM" id="Phobius"/>
    </source>
</evidence>
<dbReference type="InterPro" id="IPR004552">
    <property type="entry name" value="AGP_acyltrans"/>
</dbReference>
<evidence type="ECO:0000256" key="2">
    <source>
        <dbReference type="ARBA" id="ARBA00022679"/>
    </source>
</evidence>
<evidence type="ECO:0000256" key="1">
    <source>
        <dbReference type="ARBA" id="ARBA00008655"/>
    </source>
</evidence>
<feature type="transmembrane region" description="Helical" evidence="5">
    <location>
        <begin position="37"/>
        <end position="57"/>
    </location>
</feature>
<dbReference type="GO" id="GO:0005783">
    <property type="term" value="C:endoplasmic reticulum"/>
    <property type="evidence" value="ECO:0007669"/>
    <property type="project" value="TreeGrafter"/>
</dbReference>
<dbReference type="EMBL" id="KI966413">
    <property type="protein sequence ID" value="EWC46959.1"/>
    <property type="molecule type" value="Genomic_DNA"/>
</dbReference>
<name>W7HU37_9PEZI</name>
<dbReference type="PANTHER" id="PTHR10434:SF11">
    <property type="entry name" value="1-ACYL-SN-GLYCEROL-3-PHOSPHATE ACYLTRANSFERASE"/>
    <property type="match status" value="1"/>
</dbReference>
<evidence type="ECO:0000256" key="4">
    <source>
        <dbReference type="RuleBase" id="RU361267"/>
    </source>
</evidence>
<keyword evidence="2 4" id="KW-0808">Transferase</keyword>
<keyword evidence="5" id="KW-1133">Transmembrane helix</keyword>